<sequence length="76" mass="9143">MLAWSSICYWRILLAQYGVRWRRVAYAGVSCRRTSLARRDQGCRSAQDFCRLRPLLLLKSSNSVRRRRRRRKSPRD</sequence>
<dbReference type="EMBL" id="OZ023718">
    <property type="protein sequence ID" value="CAK9867028.1"/>
    <property type="molecule type" value="Genomic_DNA"/>
</dbReference>
<protein>
    <recommendedName>
        <fullName evidence="3">Secreted protein</fullName>
    </recommendedName>
</protein>
<reference evidence="1" key="1">
    <citation type="submission" date="2024-03" db="EMBL/GenBank/DDBJ databases">
        <authorList>
            <consortium name="ELIXIR-Norway"/>
            <consortium name="Elixir Norway"/>
        </authorList>
    </citation>
    <scope>NUCLEOTIDE SEQUENCE</scope>
</reference>
<keyword evidence="2" id="KW-1185">Reference proteome</keyword>
<evidence type="ECO:0008006" key="3">
    <source>
        <dbReference type="Google" id="ProtNLM"/>
    </source>
</evidence>
<dbReference type="Proteomes" id="UP001497522">
    <property type="component" value="Chromosome 17"/>
</dbReference>
<gene>
    <name evidence="1" type="ORF">CSSPJE1EN2_LOCUS10023</name>
</gene>
<proteinExistence type="predicted"/>
<name>A0ABP1AX17_9BRYO</name>
<evidence type="ECO:0000313" key="1">
    <source>
        <dbReference type="EMBL" id="CAK9867028.1"/>
    </source>
</evidence>
<evidence type="ECO:0000313" key="2">
    <source>
        <dbReference type="Proteomes" id="UP001497522"/>
    </source>
</evidence>
<accession>A0ABP1AX17</accession>
<organism evidence="1 2">
    <name type="scientific">Sphagnum jensenii</name>
    <dbReference type="NCBI Taxonomy" id="128206"/>
    <lineage>
        <taxon>Eukaryota</taxon>
        <taxon>Viridiplantae</taxon>
        <taxon>Streptophyta</taxon>
        <taxon>Embryophyta</taxon>
        <taxon>Bryophyta</taxon>
        <taxon>Sphagnophytina</taxon>
        <taxon>Sphagnopsida</taxon>
        <taxon>Sphagnales</taxon>
        <taxon>Sphagnaceae</taxon>
        <taxon>Sphagnum</taxon>
    </lineage>
</organism>